<dbReference type="GO" id="GO:0004364">
    <property type="term" value="F:glutathione transferase activity"/>
    <property type="evidence" value="ECO:0007669"/>
    <property type="project" value="TreeGrafter"/>
</dbReference>
<gene>
    <name evidence="6" type="ORF">L202_05927</name>
</gene>
<comment type="caution">
    <text evidence="6">The sequence shown here is derived from an EMBL/GenBank/DDBJ whole genome shotgun (WGS) entry which is preliminary data.</text>
</comment>
<dbReference type="InterPro" id="IPR050997">
    <property type="entry name" value="MAPEG"/>
</dbReference>
<dbReference type="GeneID" id="30157236"/>
<proteinExistence type="predicted"/>
<evidence type="ECO:0008006" key="8">
    <source>
        <dbReference type="Google" id="ProtNLM"/>
    </source>
</evidence>
<dbReference type="AlphaFoldDB" id="A0A1E3HJP3"/>
<evidence type="ECO:0000256" key="3">
    <source>
        <dbReference type="ARBA" id="ARBA00022989"/>
    </source>
</evidence>
<reference evidence="6 7" key="1">
    <citation type="submission" date="2016-06" db="EMBL/GenBank/DDBJ databases">
        <title>Evolution of pathogenesis and genome organization in the Tremellales.</title>
        <authorList>
            <person name="Cuomo C."/>
            <person name="Litvintseva A."/>
            <person name="Heitman J."/>
            <person name="Chen Y."/>
            <person name="Sun S."/>
            <person name="Springer D."/>
            <person name="Dromer F."/>
            <person name="Young S."/>
            <person name="Zeng Q."/>
            <person name="Chapman S."/>
            <person name="Gujja S."/>
            <person name="Saif S."/>
            <person name="Birren B."/>
        </authorList>
    </citation>
    <scope>NUCLEOTIDE SEQUENCE [LARGE SCALE GENOMIC DNA]</scope>
    <source>
        <strain evidence="6 7">CBS 6039</strain>
    </source>
</reference>
<dbReference type="InterPro" id="IPR001129">
    <property type="entry name" value="Membr-assoc_MAPEG"/>
</dbReference>
<dbReference type="STRING" id="1295533.A0A1E3HJP3"/>
<dbReference type="GO" id="GO:0005783">
    <property type="term" value="C:endoplasmic reticulum"/>
    <property type="evidence" value="ECO:0007669"/>
    <property type="project" value="TreeGrafter"/>
</dbReference>
<keyword evidence="2 5" id="KW-0812">Transmembrane</keyword>
<comment type="subcellular location">
    <subcellularLocation>
        <location evidence="1">Membrane</location>
        <topology evidence="1">Multi-pass membrane protein</topology>
    </subcellularLocation>
</comment>
<feature type="transmembrane region" description="Helical" evidence="5">
    <location>
        <begin position="122"/>
        <end position="143"/>
    </location>
</feature>
<dbReference type="GO" id="GO:0016020">
    <property type="term" value="C:membrane"/>
    <property type="evidence" value="ECO:0007669"/>
    <property type="project" value="UniProtKB-SubCell"/>
</dbReference>
<evidence type="ECO:0000256" key="1">
    <source>
        <dbReference type="ARBA" id="ARBA00004141"/>
    </source>
</evidence>
<feature type="transmembrane region" description="Helical" evidence="5">
    <location>
        <begin position="77"/>
        <end position="102"/>
    </location>
</feature>
<name>A0A1E3HJP3_9TREE</name>
<keyword evidence="7" id="KW-1185">Reference proteome</keyword>
<dbReference type="GO" id="GO:0004602">
    <property type="term" value="F:glutathione peroxidase activity"/>
    <property type="evidence" value="ECO:0007669"/>
    <property type="project" value="TreeGrafter"/>
</dbReference>
<evidence type="ECO:0000256" key="2">
    <source>
        <dbReference type="ARBA" id="ARBA00022692"/>
    </source>
</evidence>
<dbReference type="Gene3D" id="1.20.120.550">
    <property type="entry name" value="Membrane associated eicosanoid/glutathione metabolism-like domain"/>
    <property type="match status" value="1"/>
</dbReference>
<dbReference type="OrthoDB" id="410651at2759"/>
<dbReference type="Proteomes" id="UP000094065">
    <property type="component" value="Unassembled WGS sequence"/>
</dbReference>
<keyword evidence="3 5" id="KW-1133">Transmembrane helix</keyword>
<organism evidence="6 7">
    <name type="scientific">Cryptococcus amylolentus CBS 6039</name>
    <dbReference type="NCBI Taxonomy" id="1295533"/>
    <lineage>
        <taxon>Eukaryota</taxon>
        <taxon>Fungi</taxon>
        <taxon>Dikarya</taxon>
        <taxon>Basidiomycota</taxon>
        <taxon>Agaricomycotina</taxon>
        <taxon>Tremellomycetes</taxon>
        <taxon>Tremellales</taxon>
        <taxon>Cryptococcaceae</taxon>
        <taxon>Cryptococcus</taxon>
    </lineage>
</organism>
<evidence type="ECO:0000313" key="6">
    <source>
        <dbReference type="EMBL" id="ODN75946.1"/>
    </source>
</evidence>
<dbReference type="RefSeq" id="XP_018991477.1">
    <property type="nucleotide sequence ID" value="XM_019140326.1"/>
</dbReference>
<dbReference type="EMBL" id="AWGJ01000009">
    <property type="protein sequence ID" value="ODN75946.1"/>
    <property type="molecule type" value="Genomic_DNA"/>
</dbReference>
<evidence type="ECO:0000313" key="7">
    <source>
        <dbReference type="Proteomes" id="UP000094065"/>
    </source>
</evidence>
<sequence>MSFITLPPTFPLVGLPLAATFALNMYQILSASALRKIAGVKYPAVYAPDAEAAVDPKKMKFNCAQRAHANTLEFTPFVLALFGYLSVFHPIVASIGQTLWVIGRIGYTRGYHTGTPGNRINLVNRLSWTGIAVLFFGTLAVSIQQTYYLLF</sequence>
<dbReference type="SUPFAM" id="SSF161084">
    <property type="entry name" value="MAPEG domain-like"/>
    <property type="match status" value="1"/>
</dbReference>
<dbReference type="PANTHER" id="PTHR10250:SF26">
    <property type="entry name" value="GLUTATHIONE S-TRANSFERASE 3, MITOCHONDRIAL"/>
    <property type="match status" value="1"/>
</dbReference>
<keyword evidence="4 5" id="KW-0472">Membrane</keyword>
<evidence type="ECO:0000256" key="4">
    <source>
        <dbReference type="ARBA" id="ARBA00023136"/>
    </source>
</evidence>
<dbReference type="Pfam" id="PF01124">
    <property type="entry name" value="MAPEG"/>
    <property type="match status" value="1"/>
</dbReference>
<protein>
    <recommendedName>
        <fullName evidence="8">Glutathione S-transferase</fullName>
    </recommendedName>
</protein>
<dbReference type="InterPro" id="IPR023352">
    <property type="entry name" value="MAPEG-like_dom_sf"/>
</dbReference>
<dbReference type="PANTHER" id="PTHR10250">
    <property type="entry name" value="MICROSOMAL GLUTATHIONE S-TRANSFERASE"/>
    <property type="match status" value="1"/>
</dbReference>
<dbReference type="GO" id="GO:0005635">
    <property type="term" value="C:nuclear envelope"/>
    <property type="evidence" value="ECO:0007669"/>
    <property type="project" value="TreeGrafter"/>
</dbReference>
<accession>A0A1E3HJP3</accession>
<evidence type="ECO:0000256" key="5">
    <source>
        <dbReference type="SAM" id="Phobius"/>
    </source>
</evidence>